<dbReference type="EMBL" id="FUWG01000010">
    <property type="protein sequence ID" value="SJZ50669.1"/>
    <property type="molecule type" value="Genomic_DNA"/>
</dbReference>
<accession>A0A1T4L7I0</accession>
<proteinExistence type="predicted"/>
<evidence type="ECO:0008006" key="3">
    <source>
        <dbReference type="Google" id="ProtNLM"/>
    </source>
</evidence>
<protein>
    <recommendedName>
        <fullName evidence="3">Outer membrane protease</fullName>
    </recommendedName>
</protein>
<dbReference type="AlphaFoldDB" id="A0A1T4L7I0"/>
<organism evidence="1 2">
    <name type="scientific">Treponema porcinum</name>
    <dbReference type="NCBI Taxonomy" id="261392"/>
    <lineage>
        <taxon>Bacteria</taxon>
        <taxon>Pseudomonadati</taxon>
        <taxon>Spirochaetota</taxon>
        <taxon>Spirochaetia</taxon>
        <taxon>Spirochaetales</taxon>
        <taxon>Treponemataceae</taxon>
        <taxon>Treponema</taxon>
    </lineage>
</organism>
<evidence type="ECO:0000313" key="2">
    <source>
        <dbReference type="Proteomes" id="UP000190423"/>
    </source>
</evidence>
<sequence>MGFFKKQYILTSAVFFAVSSFLCAKTLSFNLIPYFAIETSVIEEAYYYEDYSKYADEMCSLLEWEQKPSYIFGLEGIFNLNKFIFSLDFSAKLPVRSGSMMDSDYWTDGMKFNYSINENYLDKGFSVKTGFAYSFDFSVFSFKPLIQFSYSFISFNAKNGYGWYGGSAHSSDGNVHSWDSPYAHYYPDGKYHLAGVDYENQTFSILTGFDFSKVLFEKWRTGIGFLVAPFTYVYAKDHHLGKSSNFYSEDFIYIWFKNFQVNLKNDFIISERFSVNSVLEGNFILLTKGKNHRNGELNQQQGGFSYKGFKATVGFCVSF</sequence>
<dbReference type="RefSeq" id="WP_078933403.1">
    <property type="nucleotide sequence ID" value="NZ_FUWG01000010.1"/>
</dbReference>
<gene>
    <name evidence="1" type="ORF">SAMN02745149_01498</name>
</gene>
<dbReference type="Proteomes" id="UP000190423">
    <property type="component" value="Unassembled WGS sequence"/>
</dbReference>
<evidence type="ECO:0000313" key="1">
    <source>
        <dbReference type="EMBL" id="SJZ50669.1"/>
    </source>
</evidence>
<name>A0A1T4L7I0_TREPO</name>
<dbReference type="GeneID" id="78316789"/>
<dbReference type="InterPro" id="IPR053724">
    <property type="entry name" value="OMP_A26_sf"/>
</dbReference>
<dbReference type="Gene3D" id="2.40.128.90">
    <property type="entry name" value="OMPT-like"/>
    <property type="match status" value="1"/>
</dbReference>
<dbReference type="SUPFAM" id="SSF69917">
    <property type="entry name" value="OMPT-like"/>
    <property type="match status" value="1"/>
</dbReference>
<dbReference type="InterPro" id="IPR020080">
    <property type="entry name" value="OM_adhesin/peptidase_omptin"/>
</dbReference>
<dbReference type="OrthoDB" id="359933at2"/>
<keyword evidence="2" id="KW-1185">Reference proteome</keyword>
<dbReference type="STRING" id="261392.SAMN02745149_01498"/>
<dbReference type="GO" id="GO:0004190">
    <property type="term" value="F:aspartic-type endopeptidase activity"/>
    <property type="evidence" value="ECO:0007669"/>
    <property type="project" value="InterPro"/>
</dbReference>
<reference evidence="1 2" key="1">
    <citation type="submission" date="2017-02" db="EMBL/GenBank/DDBJ databases">
        <authorList>
            <person name="Peterson S.W."/>
        </authorList>
    </citation>
    <scope>NUCLEOTIDE SEQUENCE [LARGE SCALE GENOMIC DNA]</scope>
    <source>
        <strain evidence="1 2">ATCC BAA-908</strain>
    </source>
</reference>